<dbReference type="Pfam" id="PF00440">
    <property type="entry name" value="TetR_N"/>
    <property type="match status" value="1"/>
</dbReference>
<reference evidence="5 6" key="1">
    <citation type="submission" date="2020-08" db="EMBL/GenBank/DDBJ databases">
        <title>Sequencing the genomes of 1000 actinobacteria strains.</title>
        <authorList>
            <person name="Klenk H.-P."/>
        </authorList>
    </citation>
    <scope>NUCLEOTIDE SEQUENCE [LARGE SCALE GENOMIC DNA]</scope>
    <source>
        <strain evidence="5 6">DSM 46659</strain>
    </source>
</reference>
<dbReference type="Proteomes" id="UP000546642">
    <property type="component" value="Unassembled WGS sequence"/>
</dbReference>
<accession>A0A7W9YI61</accession>
<dbReference type="AlphaFoldDB" id="A0A7W9YI61"/>
<feature type="domain" description="HTH tetR-type" evidence="4">
    <location>
        <begin position="19"/>
        <end position="79"/>
    </location>
</feature>
<evidence type="ECO:0000256" key="1">
    <source>
        <dbReference type="ARBA" id="ARBA00023125"/>
    </source>
</evidence>
<dbReference type="SUPFAM" id="SSF46689">
    <property type="entry name" value="Homeodomain-like"/>
    <property type="match status" value="1"/>
</dbReference>
<evidence type="ECO:0000313" key="6">
    <source>
        <dbReference type="Proteomes" id="UP000546642"/>
    </source>
</evidence>
<dbReference type="InterPro" id="IPR050109">
    <property type="entry name" value="HTH-type_TetR-like_transc_reg"/>
</dbReference>
<dbReference type="PROSITE" id="PS50977">
    <property type="entry name" value="HTH_TETR_2"/>
    <property type="match status" value="1"/>
</dbReference>
<evidence type="ECO:0000259" key="4">
    <source>
        <dbReference type="PROSITE" id="PS50977"/>
    </source>
</evidence>
<feature type="DNA-binding region" description="H-T-H motif" evidence="2">
    <location>
        <begin position="42"/>
        <end position="61"/>
    </location>
</feature>
<feature type="region of interest" description="Disordered" evidence="3">
    <location>
        <begin position="1"/>
        <end position="20"/>
    </location>
</feature>
<protein>
    <submittedName>
        <fullName evidence="5">DNA-binding transcriptional regulator YbjK</fullName>
    </submittedName>
</protein>
<dbReference type="SUPFAM" id="SSF48498">
    <property type="entry name" value="Tetracyclin repressor-like, C-terminal domain"/>
    <property type="match status" value="1"/>
</dbReference>
<sequence>MTRGRTAAGPTDGRRVRGQRRRSEIIAATLRVVERDGVAGVTHRAVAREAGVPASSALYYFATLDDLLVAALTEAADGYVHRMRELVGAGQDALDGLAAMVTESAEPAGRIRSLAEYELTLLAVRRPALRPVARKWIDLVAEVAAGYTDDPVAIRAAVAVADGLCIEALLEDRALEPGEVRAVLRHVLRLT</sequence>
<gene>
    <name evidence="5" type="ORF">HNR23_002648</name>
</gene>
<dbReference type="EMBL" id="JACHDS010000001">
    <property type="protein sequence ID" value="MBB6172588.1"/>
    <property type="molecule type" value="Genomic_DNA"/>
</dbReference>
<proteinExistence type="predicted"/>
<dbReference type="GO" id="GO:0000976">
    <property type="term" value="F:transcription cis-regulatory region binding"/>
    <property type="evidence" value="ECO:0007669"/>
    <property type="project" value="TreeGrafter"/>
</dbReference>
<dbReference type="RefSeq" id="WP_184075872.1">
    <property type="nucleotide sequence ID" value="NZ_JACHDS010000001.1"/>
</dbReference>
<evidence type="ECO:0000256" key="3">
    <source>
        <dbReference type="SAM" id="MobiDB-lite"/>
    </source>
</evidence>
<organism evidence="5 6">
    <name type="scientific">Nocardiopsis mwathae</name>
    <dbReference type="NCBI Taxonomy" id="1472723"/>
    <lineage>
        <taxon>Bacteria</taxon>
        <taxon>Bacillati</taxon>
        <taxon>Actinomycetota</taxon>
        <taxon>Actinomycetes</taxon>
        <taxon>Streptosporangiales</taxon>
        <taxon>Nocardiopsidaceae</taxon>
        <taxon>Nocardiopsis</taxon>
    </lineage>
</organism>
<keyword evidence="6" id="KW-1185">Reference proteome</keyword>
<dbReference type="GO" id="GO:0003700">
    <property type="term" value="F:DNA-binding transcription factor activity"/>
    <property type="evidence" value="ECO:0007669"/>
    <property type="project" value="TreeGrafter"/>
</dbReference>
<dbReference type="InterPro" id="IPR041583">
    <property type="entry name" value="TetR_C_31"/>
</dbReference>
<evidence type="ECO:0000256" key="2">
    <source>
        <dbReference type="PROSITE-ProRule" id="PRU00335"/>
    </source>
</evidence>
<dbReference type="PANTHER" id="PTHR30055:SF231">
    <property type="entry name" value="TRANSCRIPTIONAL REGULATORY PROTEIN (PROBABLY DEOR-FAMILY)-RELATED"/>
    <property type="match status" value="1"/>
</dbReference>
<evidence type="ECO:0000313" key="5">
    <source>
        <dbReference type="EMBL" id="MBB6172588.1"/>
    </source>
</evidence>
<dbReference type="InterPro" id="IPR036271">
    <property type="entry name" value="Tet_transcr_reg_TetR-rel_C_sf"/>
</dbReference>
<dbReference type="InterPro" id="IPR001647">
    <property type="entry name" value="HTH_TetR"/>
</dbReference>
<dbReference type="InterPro" id="IPR009057">
    <property type="entry name" value="Homeodomain-like_sf"/>
</dbReference>
<dbReference type="PANTHER" id="PTHR30055">
    <property type="entry name" value="HTH-TYPE TRANSCRIPTIONAL REGULATOR RUTR"/>
    <property type="match status" value="1"/>
</dbReference>
<dbReference type="Pfam" id="PF17940">
    <property type="entry name" value="TetR_C_31"/>
    <property type="match status" value="1"/>
</dbReference>
<dbReference type="Gene3D" id="1.10.357.10">
    <property type="entry name" value="Tetracycline Repressor, domain 2"/>
    <property type="match status" value="1"/>
</dbReference>
<name>A0A7W9YI61_9ACTN</name>
<comment type="caution">
    <text evidence="5">The sequence shown here is derived from an EMBL/GenBank/DDBJ whole genome shotgun (WGS) entry which is preliminary data.</text>
</comment>
<keyword evidence="1 2" id="KW-0238">DNA-binding</keyword>